<dbReference type="PANTHER" id="PTHR30290:SF9">
    <property type="entry name" value="OLIGOPEPTIDE-BINDING PROTEIN APPA"/>
    <property type="match status" value="1"/>
</dbReference>
<dbReference type="InterPro" id="IPR039424">
    <property type="entry name" value="SBP_5"/>
</dbReference>
<evidence type="ECO:0000256" key="4">
    <source>
        <dbReference type="SAM" id="MobiDB-lite"/>
    </source>
</evidence>
<reference evidence="7" key="1">
    <citation type="journal article" date="2020" name="mSystems">
        <title>Genome- and Community-Level Interaction Insights into Carbon Utilization and Element Cycling Functions of Hydrothermarchaeota in Hydrothermal Sediment.</title>
        <authorList>
            <person name="Zhou Z."/>
            <person name="Liu Y."/>
            <person name="Xu W."/>
            <person name="Pan J."/>
            <person name="Luo Z.H."/>
            <person name="Li M."/>
        </authorList>
    </citation>
    <scope>NUCLEOTIDE SEQUENCE [LARGE SCALE GENOMIC DNA]</scope>
    <source>
        <strain evidence="7">SpSt-110</strain>
    </source>
</reference>
<keyword evidence="5" id="KW-0812">Transmembrane</keyword>
<proteinExistence type="inferred from homology"/>
<evidence type="ECO:0000256" key="3">
    <source>
        <dbReference type="ARBA" id="ARBA00022729"/>
    </source>
</evidence>
<feature type="compositionally biased region" description="Low complexity" evidence="4">
    <location>
        <begin position="541"/>
        <end position="582"/>
    </location>
</feature>
<dbReference type="SUPFAM" id="SSF53850">
    <property type="entry name" value="Periplasmic binding protein-like II"/>
    <property type="match status" value="1"/>
</dbReference>
<dbReference type="Gene3D" id="3.10.105.10">
    <property type="entry name" value="Dipeptide-binding Protein, Domain 3"/>
    <property type="match status" value="1"/>
</dbReference>
<accession>A0A7J3XX04</accession>
<evidence type="ECO:0000259" key="6">
    <source>
        <dbReference type="Pfam" id="PF00496"/>
    </source>
</evidence>
<dbReference type="AlphaFoldDB" id="A0A7J3XX04"/>
<dbReference type="EMBL" id="DRYK01000004">
    <property type="protein sequence ID" value="HHP67196.1"/>
    <property type="molecule type" value="Genomic_DNA"/>
</dbReference>
<dbReference type="PANTHER" id="PTHR30290">
    <property type="entry name" value="PERIPLASMIC BINDING COMPONENT OF ABC TRANSPORTER"/>
    <property type="match status" value="1"/>
</dbReference>
<dbReference type="GO" id="GO:1904680">
    <property type="term" value="F:peptide transmembrane transporter activity"/>
    <property type="evidence" value="ECO:0007669"/>
    <property type="project" value="TreeGrafter"/>
</dbReference>
<keyword evidence="5" id="KW-0472">Membrane</keyword>
<dbReference type="CDD" id="cd00995">
    <property type="entry name" value="PBP2_NikA_DppA_OppA_like"/>
    <property type="match status" value="1"/>
</dbReference>
<dbReference type="GO" id="GO:0015833">
    <property type="term" value="P:peptide transport"/>
    <property type="evidence" value="ECO:0007669"/>
    <property type="project" value="TreeGrafter"/>
</dbReference>
<sequence>MVDVRRILVLALALALVIASLPLSSTVNSQQVKVFRVGWGGTSFDTFNPFTTYATISVWLTLDVYSRLVRPTENYTGFIPDLAESWEILGNNTIRFHLVRNATFTDGYPVTAEDVAYSFYLANQSWSALAPYVGMVNKINVVDNYTVDFIVSSPALFMLEAAINIPIVPKHIWANVSDPSTYADNPPIGSGPLKVVEFHEGQYAVLEPNPAFYYPSWLPKVDRIVVKFYSDVTSATNALLAGDIDAVGPYIASTLIQTVANNPNLYLFKAPPTMYFYLAFNVDPNGTGNPTLKDINVRLALAHAINVSYVCGIGWPGAGSPMGTVLPSTNIFADPNLKPYDFNLTQAAQILDQAGYKVGSDGVRVSPSGVRLEYSLLVPSNLPEAVKAAQVIAQWWSQIGVKANVQPMDTGSMSAIIWKKVNNTIVLGHDMDIWDWFVFPNDVLFLNVFLSNMKLTGVSDSGYANPTYDSTYNELYNATSLDELKTIAYQLQEMLHHDLPYIPLCEIWAVQAHSKAFTGFDYDWPSGPFGGSDWRTFLNVQPATSSPSSTPSTTQPATSTSTTTSSGVASTTTTGQATTSPGAASTSTWLIAGIVAAVVVVIGLTVYVLKRR</sequence>
<evidence type="ECO:0000256" key="1">
    <source>
        <dbReference type="ARBA" id="ARBA00005695"/>
    </source>
</evidence>
<protein>
    <submittedName>
        <fullName evidence="7">ABC transporter substrate-binding protein</fullName>
    </submittedName>
</protein>
<name>A0A7J3XX04_9CREN</name>
<dbReference type="InterPro" id="IPR000914">
    <property type="entry name" value="SBP_5_dom"/>
</dbReference>
<evidence type="ECO:0000256" key="5">
    <source>
        <dbReference type="SAM" id="Phobius"/>
    </source>
</evidence>
<keyword evidence="2" id="KW-0813">Transport</keyword>
<organism evidence="7">
    <name type="scientific">Thermogladius calderae</name>
    <dbReference type="NCBI Taxonomy" id="1200300"/>
    <lineage>
        <taxon>Archaea</taxon>
        <taxon>Thermoproteota</taxon>
        <taxon>Thermoprotei</taxon>
        <taxon>Desulfurococcales</taxon>
        <taxon>Desulfurococcaceae</taxon>
        <taxon>Thermogladius</taxon>
    </lineage>
</organism>
<gene>
    <name evidence="7" type="ORF">ENM60_00110</name>
</gene>
<comment type="caution">
    <text evidence="7">The sequence shown here is derived from an EMBL/GenBank/DDBJ whole genome shotgun (WGS) entry which is preliminary data.</text>
</comment>
<feature type="region of interest" description="Disordered" evidence="4">
    <location>
        <begin position="540"/>
        <end position="582"/>
    </location>
</feature>
<evidence type="ECO:0000313" key="7">
    <source>
        <dbReference type="EMBL" id="HHP67196.1"/>
    </source>
</evidence>
<comment type="similarity">
    <text evidence="1">Belongs to the bacterial solute-binding protein 5 family.</text>
</comment>
<dbReference type="Pfam" id="PF00496">
    <property type="entry name" value="SBP_bac_5"/>
    <property type="match status" value="1"/>
</dbReference>
<evidence type="ECO:0000256" key="2">
    <source>
        <dbReference type="ARBA" id="ARBA00022448"/>
    </source>
</evidence>
<keyword evidence="5" id="KW-1133">Transmembrane helix</keyword>
<feature type="domain" description="Solute-binding protein family 5" evidence="6">
    <location>
        <begin position="78"/>
        <end position="439"/>
    </location>
</feature>
<dbReference type="Gene3D" id="3.40.190.10">
    <property type="entry name" value="Periplasmic binding protein-like II"/>
    <property type="match status" value="1"/>
</dbReference>
<feature type="transmembrane region" description="Helical" evidence="5">
    <location>
        <begin position="589"/>
        <end position="609"/>
    </location>
</feature>
<keyword evidence="3" id="KW-0732">Signal</keyword>